<evidence type="ECO:0000313" key="2">
    <source>
        <dbReference type="EMBL" id="KAH7087616.1"/>
    </source>
</evidence>
<dbReference type="OrthoDB" id="3694718at2759"/>
<comment type="caution">
    <text evidence="2">The sequence shown here is derived from an EMBL/GenBank/DDBJ whole genome shotgun (WGS) entry which is preliminary data.</text>
</comment>
<evidence type="ECO:0000313" key="3">
    <source>
        <dbReference type="Proteomes" id="UP000813461"/>
    </source>
</evidence>
<evidence type="ECO:0000256" key="1">
    <source>
        <dbReference type="SAM" id="MobiDB-lite"/>
    </source>
</evidence>
<keyword evidence="3" id="KW-1185">Reference proteome</keyword>
<gene>
    <name evidence="2" type="ORF">FB567DRAFT_443052</name>
</gene>
<organism evidence="2 3">
    <name type="scientific">Paraphoma chrysanthemicola</name>
    <dbReference type="NCBI Taxonomy" id="798071"/>
    <lineage>
        <taxon>Eukaryota</taxon>
        <taxon>Fungi</taxon>
        <taxon>Dikarya</taxon>
        <taxon>Ascomycota</taxon>
        <taxon>Pezizomycotina</taxon>
        <taxon>Dothideomycetes</taxon>
        <taxon>Pleosporomycetidae</taxon>
        <taxon>Pleosporales</taxon>
        <taxon>Pleosporineae</taxon>
        <taxon>Phaeosphaeriaceae</taxon>
        <taxon>Paraphoma</taxon>
    </lineage>
</organism>
<proteinExistence type="predicted"/>
<dbReference type="Proteomes" id="UP000813461">
    <property type="component" value="Unassembled WGS sequence"/>
</dbReference>
<feature type="region of interest" description="Disordered" evidence="1">
    <location>
        <begin position="1"/>
        <end position="21"/>
    </location>
</feature>
<reference evidence="2" key="1">
    <citation type="journal article" date="2021" name="Nat. Commun.">
        <title>Genetic determinants of endophytism in the Arabidopsis root mycobiome.</title>
        <authorList>
            <person name="Mesny F."/>
            <person name="Miyauchi S."/>
            <person name="Thiergart T."/>
            <person name="Pickel B."/>
            <person name="Atanasova L."/>
            <person name="Karlsson M."/>
            <person name="Huettel B."/>
            <person name="Barry K.W."/>
            <person name="Haridas S."/>
            <person name="Chen C."/>
            <person name="Bauer D."/>
            <person name="Andreopoulos W."/>
            <person name="Pangilinan J."/>
            <person name="LaButti K."/>
            <person name="Riley R."/>
            <person name="Lipzen A."/>
            <person name="Clum A."/>
            <person name="Drula E."/>
            <person name="Henrissat B."/>
            <person name="Kohler A."/>
            <person name="Grigoriev I.V."/>
            <person name="Martin F.M."/>
            <person name="Hacquard S."/>
        </authorList>
    </citation>
    <scope>NUCLEOTIDE SEQUENCE</scope>
    <source>
        <strain evidence="2">MPI-SDFR-AT-0120</strain>
    </source>
</reference>
<dbReference type="EMBL" id="JAGMVJ010000009">
    <property type="protein sequence ID" value="KAH7087616.1"/>
    <property type="molecule type" value="Genomic_DNA"/>
</dbReference>
<sequence length="240" mass="28128">MWSPDPFHHRKDSSLPITKKHNVANMNPYTNYYTESHDYLPQHRRRHDPFHQSSFYFEGSDFSDVEYGDTYSLDTDTTLDNRLQSPYSPRRHTTSPIAKSFKRVQIRMPRRAAEQLREDDVLIVSPDLTRLRIQVRTAHSNEAMRVAVAGDMRLRDVVKQVLPTAHGEEVHVQVKVREEWIAVSGSHMMSEIVEHGRGVLNSRQDVEVRISIGSVREKQPRIDVRGWEHEIGRMERMRVY</sequence>
<dbReference type="AlphaFoldDB" id="A0A8K0VZK4"/>
<name>A0A8K0VZK4_9PLEO</name>
<accession>A0A8K0VZK4</accession>
<protein>
    <submittedName>
        <fullName evidence="2">Uncharacterized protein</fullName>
    </submittedName>
</protein>